<feature type="region of interest" description="Disordered" evidence="6">
    <location>
        <begin position="208"/>
        <end position="230"/>
    </location>
</feature>
<dbReference type="GO" id="GO:0003713">
    <property type="term" value="F:transcription coactivator activity"/>
    <property type="evidence" value="ECO:0007669"/>
    <property type="project" value="TreeGrafter"/>
</dbReference>
<dbReference type="SUPFAM" id="SSF47113">
    <property type="entry name" value="Histone-fold"/>
    <property type="match status" value="1"/>
</dbReference>
<dbReference type="OMA" id="TMQGNSA"/>
<keyword evidence="8" id="KW-1185">Reference proteome</keyword>
<dbReference type="STRING" id="407821.A0A087TLI8"/>
<dbReference type="GO" id="GO:0016251">
    <property type="term" value="F:RNA polymerase II general transcription initiation factor activity"/>
    <property type="evidence" value="ECO:0007669"/>
    <property type="project" value="TreeGrafter"/>
</dbReference>
<dbReference type="EMBL" id="KK115772">
    <property type="protein sequence ID" value="KFM65977.1"/>
    <property type="molecule type" value="Genomic_DNA"/>
</dbReference>
<keyword evidence="7" id="KW-0648">Protein biosynthesis</keyword>
<dbReference type="CDD" id="cd07979">
    <property type="entry name" value="HFD_TAF9"/>
    <property type="match status" value="1"/>
</dbReference>
<organism evidence="7 8">
    <name type="scientific">Stegodyphus mimosarum</name>
    <name type="common">African social velvet spider</name>
    <dbReference type="NCBI Taxonomy" id="407821"/>
    <lineage>
        <taxon>Eukaryota</taxon>
        <taxon>Metazoa</taxon>
        <taxon>Ecdysozoa</taxon>
        <taxon>Arthropoda</taxon>
        <taxon>Chelicerata</taxon>
        <taxon>Arachnida</taxon>
        <taxon>Araneae</taxon>
        <taxon>Araneomorphae</taxon>
        <taxon>Entelegynae</taxon>
        <taxon>Eresoidea</taxon>
        <taxon>Eresidae</taxon>
        <taxon>Stegodyphus</taxon>
    </lineage>
</organism>
<evidence type="ECO:0000256" key="5">
    <source>
        <dbReference type="ARBA" id="ARBA00023242"/>
    </source>
</evidence>
<keyword evidence="5" id="KW-0539">Nucleus</keyword>
<reference evidence="7 8" key="1">
    <citation type="submission" date="2013-11" db="EMBL/GenBank/DDBJ databases">
        <title>Genome sequencing of Stegodyphus mimosarum.</title>
        <authorList>
            <person name="Bechsgaard J."/>
        </authorList>
    </citation>
    <scope>NUCLEOTIDE SEQUENCE [LARGE SCALE GENOMIC DNA]</scope>
</reference>
<evidence type="ECO:0000256" key="1">
    <source>
        <dbReference type="ARBA" id="ARBA00004123"/>
    </source>
</evidence>
<evidence type="ECO:0000256" key="6">
    <source>
        <dbReference type="SAM" id="MobiDB-lite"/>
    </source>
</evidence>
<sequence>MASGRSTPKDAAVMVSILKEMGVVDYEPRVLNQMLEFAYRYVTNVLDDAQLYSSHAKRKGIEVEDVKLAITLQQEKNFTSPPARELTAEMARQRNSMALPIIKSSAGLRLPPDRYSLTACNYRLKQATKKTRTVHTVSRLNIASLPQNTVNKSNTPMTMNKQTPALSVVTKANASPAASLITRPATTIPKSVPTPIIKFSDANRMVTSSSALSPVPTSISTSAPSSTSSPQILMPTCGIAPNSTSSPQILMPTCGIMNSMMDTKCSVEATNGTKRKREDDDDDYDV</sequence>
<keyword evidence="7" id="KW-0396">Initiation factor</keyword>
<dbReference type="InterPro" id="IPR009072">
    <property type="entry name" value="Histone-fold"/>
</dbReference>
<dbReference type="GO" id="GO:0005669">
    <property type="term" value="C:transcription factor TFIID complex"/>
    <property type="evidence" value="ECO:0007669"/>
    <property type="project" value="TreeGrafter"/>
</dbReference>
<keyword evidence="4" id="KW-0804">Transcription</keyword>
<dbReference type="Proteomes" id="UP000054359">
    <property type="component" value="Unassembled WGS sequence"/>
</dbReference>
<dbReference type="FunFam" id="1.10.20.10:FF:000018">
    <property type="entry name" value="Transcription initiation factor TFIID subunit 9"/>
    <property type="match status" value="1"/>
</dbReference>
<dbReference type="GO" id="GO:0003743">
    <property type="term" value="F:translation initiation factor activity"/>
    <property type="evidence" value="ECO:0007669"/>
    <property type="project" value="UniProtKB-KW"/>
</dbReference>
<dbReference type="PANTHER" id="PTHR48068">
    <property type="entry name" value="TAF9 RNA POLYMERASE II, TATA BOX-BINDING PROTEIN (TBP)-ASSOCIATED FACTOR"/>
    <property type="match status" value="1"/>
</dbReference>
<proteinExistence type="inferred from homology"/>
<comment type="subcellular location">
    <subcellularLocation>
        <location evidence="1">Nucleus</location>
    </subcellularLocation>
</comment>
<feature type="region of interest" description="Disordered" evidence="6">
    <location>
        <begin position="267"/>
        <end position="286"/>
    </location>
</feature>
<dbReference type="Gene3D" id="1.10.20.10">
    <property type="entry name" value="Histone, subunit A"/>
    <property type="match status" value="1"/>
</dbReference>
<comment type="similarity">
    <text evidence="2">Belongs to the TAF9 family.</text>
</comment>
<dbReference type="GO" id="GO:0046982">
    <property type="term" value="F:protein heterodimerization activity"/>
    <property type="evidence" value="ECO:0007669"/>
    <property type="project" value="InterPro"/>
</dbReference>
<dbReference type="OrthoDB" id="341924at2759"/>
<evidence type="ECO:0000256" key="3">
    <source>
        <dbReference type="ARBA" id="ARBA00023015"/>
    </source>
</evidence>
<dbReference type="Pfam" id="PF02291">
    <property type="entry name" value="TFIID-31kDa"/>
    <property type="match status" value="1"/>
</dbReference>
<evidence type="ECO:0000256" key="4">
    <source>
        <dbReference type="ARBA" id="ARBA00023163"/>
    </source>
</evidence>
<evidence type="ECO:0000256" key="2">
    <source>
        <dbReference type="ARBA" id="ARBA00007646"/>
    </source>
</evidence>
<dbReference type="GO" id="GO:0000124">
    <property type="term" value="C:SAGA complex"/>
    <property type="evidence" value="ECO:0007669"/>
    <property type="project" value="TreeGrafter"/>
</dbReference>
<dbReference type="AlphaFoldDB" id="A0A087TLI8"/>
<dbReference type="GO" id="GO:0051123">
    <property type="term" value="P:RNA polymerase II preinitiation complex assembly"/>
    <property type="evidence" value="ECO:0007669"/>
    <property type="project" value="TreeGrafter"/>
</dbReference>
<dbReference type="InterPro" id="IPR003162">
    <property type="entry name" value="TFIID-31"/>
</dbReference>
<dbReference type="InterPro" id="IPR051431">
    <property type="entry name" value="TFIID_subunit_9"/>
</dbReference>
<gene>
    <name evidence="7" type="ORF">X975_03280</name>
</gene>
<feature type="compositionally biased region" description="Low complexity" evidence="6">
    <location>
        <begin position="213"/>
        <end position="230"/>
    </location>
</feature>
<protein>
    <submittedName>
        <fullName evidence="7">Transcription initiation factor TFIID subunit 9B</fullName>
    </submittedName>
</protein>
<feature type="non-terminal residue" evidence="7">
    <location>
        <position position="286"/>
    </location>
</feature>
<accession>A0A087TLI8</accession>
<keyword evidence="3" id="KW-0805">Transcription regulation</keyword>
<evidence type="ECO:0000313" key="8">
    <source>
        <dbReference type="Proteomes" id="UP000054359"/>
    </source>
</evidence>
<name>A0A087TLI8_STEMI</name>
<dbReference type="PANTHER" id="PTHR48068:SF4">
    <property type="entry name" value="TATA-BOX BINDING PROTEIN ASSOCIATED FACTOR 9"/>
    <property type="match status" value="1"/>
</dbReference>
<evidence type="ECO:0000313" key="7">
    <source>
        <dbReference type="EMBL" id="KFM65977.1"/>
    </source>
</evidence>